<dbReference type="NCBIfam" id="TIGR03803">
    <property type="entry name" value="Gloeo_Verruco"/>
    <property type="match status" value="3"/>
</dbReference>
<gene>
    <name evidence="2" type="ORF">EV679_0282</name>
</gene>
<feature type="signal peptide" evidence="1">
    <location>
        <begin position="1"/>
        <end position="39"/>
    </location>
</feature>
<dbReference type="SUPFAM" id="SSF63829">
    <property type="entry name" value="Calcium-dependent phosphotriesterase"/>
    <property type="match status" value="1"/>
</dbReference>
<dbReference type="InterPro" id="IPR022519">
    <property type="entry name" value="Gloeo/Verruco_rpt"/>
</dbReference>
<accession>A0A4Q7MWI9</accession>
<keyword evidence="1" id="KW-0732">Signal</keyword>
<organism evidence="2 3">
    <name type="scientific">Kerstersia gyiorum</name>
    <dbReference type="NCBI Taxonomy" id="206506"/>
    <lineage>
        <taxon>Bacteria</taxon>
        <taxon>Pseudomonadati</taxon>
        <taxon>Pseudomonadota</taxon>
        <taxon>Betaproteobacteria</taxon>
        <taxon>Burkholderiales</taxon>
        <taxon>Alcaligenaceae</taxon>
        <taxon>Kerstersia</taxon>
    </lineage>
</organism>
<evidence type="ECO:0000313" key="3">
    <source>
        <dbReference type="Proteomes" id="UP000292039"/>
    </source>
</evidence>
<evidence type="ECO:0000256" key="1">
    <source>
        <dbReference type="SAM" id="SignalP"/>
    </source>
</evidence>
<dbReference type="EMBL" id="SGWZ01000001">
    <property type="protein sequence ID" value="RZS73094.1"/>
    <property type="molecule type" value="Genomic_DNA"/>
</dbReference>
<sequence length="598" mass="62336">MRKQGNPIMHDTTSSCRRSGRVAGLSLALLLGGMGAASAAPTVYEVRHHFDAANTSASSVLTGSLAPTLGRDGKLYGLKIKFSGTAEGGVRLLVSCALYRHDPASGVQEELGSVQANGGSLPVSRGSDLGSMCSAPVEDARGDWYWNTFFGGAEQAGQLLRYRPGQGIETVFSFPAAADSPVGSYPQSVLTLAPDGTFYGTTARGGAAGNGTIFAFVPEQGVQLLHTLERDPVLDLGTIRLGGTLVLSEDGKSLFGAFSNEVGNHAVANAGDTLYAVDRTTGVLTRLARTDSRSYITNLYRQAGSDDLVFTHLNAQHAGQDGFGATFNRYLAAERRMTQTDYVLPVNDPGGGIMPIGLTPGADGNLYGVFPSGGSNQASATSRTGSIFRLKGDGTYEVIHMLAGLSNGKLLEGAAPGGGLTLAPDGRLYGVTDTGGEFDQGTLFAVTPGDAIAPMLTFTLVASGDKDSTVVNFPEPHTIVAGQWAKFRWATVQADDCEGGGDWPAPGAIPASGELEVMPATPGEYRYVVSCRNTAEPTQRFTAAQYLNVVPTTGEHIEAGNGGGALAWPVLLLLALLGLTGNRNPLATRHTGSRRRSE</sequence>
<feature type="chain" id="PRO_5030098213" evidence="1">
    <location>
        <begin position="40"/>
        <end position="598"/>
    </location>
</feature>
<proteinExistence type="predicted"/>
<comment type="caution">
    <text evidence="2">The sequence shown here is derived from an EMBL/GenBank/DDBJ whole genome shotgun (WGS) entry which is preliminary data.</text>
</comment>
<name>A0A4Q7MWI9_9BURK</name>
<protein>
    <submittedName>
        <fullName evidence="2">Putative repeat protein (TIGR03803 family)</fullName>
    </submittedName>
</protein>
<dbReference type="Proteomes" id="UP000292039">
    <property type="component" value="Unassembled WGS sequence"/>
</dbReference>
<dbReference type="RefSeq" id="WP_130486361.1">
    <property type="nucleotide sequence ID" value="NZ_CBCSEB010000003.1"/>
</dbReference>
<dbReference type="AlphaFoldDB" id="A0A4Q7MWI9"/>
<evidence type="ECO:0000313" key="2">
    <source>
        <dbReference type="EMBL" id="RZS73094.1"/>
    </source>
</evidence>
<reference evidence="2 3" key="1">
    <citation type="submission" date="2019-02" db="EMBL/GenBank/DDBJ databases">
        <title>Genomic Encyclopedia of Type Strains, Phase IV (KMG-IV): sequencing the most valuable type-strain genomes for metagenomic binning, comparative biology and taxonomic classification.</title>
        <authorList>
            <person name="Goeker M."/>
        </authorList>
    </citation>
    <scope>NUCLEOTIDE SEQUENCE [LARGE SCALE GENOMIC DNA]</scope>
    <source>
        <strain evidence="2 3">DSM 16618</strain>
    </source>
</reference>